<name>A0A4Z2F9W9_9TELE</name>
<keyword evidence="1" id="KW-0472">Membrane</keyword>
<dbReference type="EMBL" id="SRLO01001466">
    <property type="protein sequence ID" value="TNN37594.1"/>
    <property type="molecule type" value="Genomic_DNA"/>
</dbReference>
<comment type="caution">
    <text evidence="2">The sequence shown here is derived from an EMBL/GenBank/DDBJ whole genome shotgun (WGS) entry which is preliminary data.</text>
</comment>
<reference evidence="2 3" key="1">
    <citation type="submission" date="2019-03" db="EMBL/GenBank/DDBJ databases">
        <title>First draft genome of Liparis tanakae, snailfish: a comprehensive survey of snailfish specific genes.</title>
        <authorList>
            <person name="Kim W."/>
            <person name="Song I."/>
            <person name="Jeong J.-H."/>
            <person name="Kim D."/>
            <person name="Kim S."/>
            <person name="Ryu S."/>
            <person name="Song J.Y."/>
            <person name="Lee S.K."/>
        </authorList>
    </citation>
    <scope>NUCLEOTIDE SEQUENCE [LARGE SCALE GENOMIC DNA]</scope>
    <source>
        <tissue evidence="2">Muscle</tissue>
    </source>
</reference>
<evidence type="ECO:0000313" key="2">
    <source>
        <dbReference type="EMBL" id="TNN37594.1"/>
    </source>
</evidence>
<dbReference type="Proteomes" id="UP000314294">
    <property type="component" value="Unassembled WGS sequence"/>
</dbReference>
<sequence length="110" mass="11901">MVPGHHRPQRPHRVLPQRVLPGGSSVVGFLGAFGAGPLLLVMANAALWWRYRVMMPRVLLTIVGGTGQAAEGVTAESMQAEAHRFLRILWLGHGERPAHCCSSLAMKEAA</sequence>
<keyword evidence="3" id="KW-1185">Reference proteome</keyword>
<dbReference type="AlphaFoldDB" id="A0A4Z2F9W9"/>
<keyword evidence="1" id="KW-1133">Transmembrane helix</keyword>
<keyword evidence="1" id="KW-0812">Transmembrane</keyword>
<protein>
    <submittedName>
        <fullName evidence="2">Uncharacterized protein</fullName>
    </submittedName>
</protein>
<organism evidence="2 3">
    <name type="scientific">Liparis tanakae</name>
    <name type="common">Tanaka's snailfish</name>
    <dbReference type="NCBI Taxonomy" id="230148"/>
    <lineage>
        <taxon>Eukaryota</taxon>
        <taxon>Metazoa</taxon>
        <taxon>Chordata</taxon>
        <taxon>Craniata</taxon>
        <taxon>Vertebrata</taxon>
        <taxon>Euteleostomi</taxon>
        <taxon>Actinopterygii</taxon>
        <taxon>Neopterygii</taxon>
        <taxon>Teleostei</taxon>
        <taxon>Neoteleostei</taxon>
        <taxon>Acanthomorphata</taxon>
        <taxon>Eupercaria</taxon>
        <taxon>Perciformes</taxon>
        <taxon>Cottioidei</taxon>
        <taxon>Cottales</taxon>
        <taxon>Liparidae</taxon>
        <taxon>Liparis</taxon>
    </lineage>
</organism>
<evidence type="ECO:0000256" key="1">
    <source>
        <dbReference type="SAM" id="Phobius"/>
    </source>
</evidence>
<gene>
    <name evidence="2" type="ORF">EYF80_052235</name>
</gene>
<evidence type="ECO:0000313" key="3">
    <source>
        <dbReference type="Proteomes" id="UP000314294"/>
    </source>
</evidence>
<proteinExistence type="predicted"/>
<feature type="transmembrane region" description="Helical" evidence="1">
    <location>
        <begin position="26"/>
        <end position="49"/>
    </location>
</feature>
<accession>A0A4Z2F9W9</accession>